<keyword evidence="5" id="KW-0527">Neuropeptide</keyword>
<evidence type="ECO:0000313" key="7">
    <source>
        <dbReference type="Proteomes" id="UP000887013"/>
    </source>
</evidence>
<dbReference type="InterPro" id="IPR051041">
    <property type="entry name" value="FMRFamide-related_np"/>
</dbReference>
<evidence type="ECO:0000256" key="5">
    <source>
        <dbReference type="ARBA" id="ARBA00023320"/>
    </source>
</evidence>
<comment type="subcellular location">
    <subcellularLocation>
        <location evidence="1">Secreted</location>
    </subcellularLocation>
</comment>
<name>A0A8X6N6H2_NEPPI</name>
<comment type="similarity">
    <text evidence="2">Belongs to the FARP (FMRFamide related peptide) family.</text>
</comment>
<sequence length="1022" mass="117364">MITPKPLNILITKSLNSDERHSCILLKLDIDLIYISIRRAEPHIKARFGVRPLQIFHRVRTYIIEDYTSGYLMKPRSSASGHFRRMKLWLVFIYIACLGKIAVSSPVVKDEIQHNHENQNLVTENKIQDNNTKHSKKPVNTFDIESIDVRERNSRALPRYGNFEIPERANEGDLFQSVQKLPSETNAIYVIPHLRPGRSPLEISNLLEDYKLDVNDVFDEEDKRKRETMIPMLRFGKSDSLVWNPRFGKSLESIDEAVSSNKILDFQDGRVNTYSEDIQLNKKKNDAMIPMPRFGRSDSLIPVPRFGRSNSLIPALRFGRSDSLIPNPRFGRSDSLIPGPRFGRSDSLIPIPRFGKRSDSLIPIPRFGRSDSLIPIPRFGRSNSLIPITRFGRSVGNINESEDPALHSDNFDNRINEKQQNFQGNTFEGIKDFSREEYVDDIVKQNRDYETYNSVTKKNVDDNGTIIPYPRLGRVIETKSETVKEELESADMEIKRQTNESLIPQIRYGRSSGNVKTSENEQPNIFILPNIRPGRSSKNMVESKDEKMKSVQYGLLPYPRPGRTNTDNLENQYDKHINEFLSDTLDVLKRFDVDVGDQSDMNIEKIKASFETLILDPNYPKHSEPIKDLEKQLIKSEQDGSLFVIPYPRPGKRNARSSKSSADASNALNFPHLFKIKFDAKKKSDYVLPYPRLGKRYEEEVLTPNTEIESKENNNGKQNEKYKNNFFDLSTSVQKRTISPYPMLDSSNSILSHSKLGQSNSVLPYPRPGRSNSILPYPRLGRSDSILPYPRLGRSNVMLPYPRPGRSLNIVPYPRLGKSSSTVNYPRLGRSNSVIPFPRPGRSDLLLPYPRLGRSDLILPYPRPGRSDLILPYPRPGRSELIFSNTSPGKSINVLPHARFERSNTIVPIPRPGRSEKDENYMLLYPRMERDYQAQRSLLYGQRKDILKRDFQEHLIPSMQNEHSSINENEFLDSGIHLEDDKTEIKSSNIQNNPNLSKKLNKSIPIDESIYLLPYPRPGRFI</sequence>
<comment type="caution">
    <text evidence="6">The sequence shown here is derived from an EMBL/GenBank/DDBJ whole genome shotgun (WGS) entry which is preliminary data.</text>
</comment>
<keyword evidence="4" id="KW-0027">Amidation</keyword>
<evidence type="ECO:0000256" key="2">
    <source>
        <dbReference type="ARBA" id="ARBA00006356"/>
    </source>
</evidence>
<dbReference type="OrthoDB" id="6430009at2759"/>
<dbReference type="PANTHER" id="PTHR20986">
    <property type="entry name" value="FMRFAMIDE-RELATED PEPTIDES"/>
    <property type="match status" value="1"/>
</dbReference>
<dbReference type="PANTHER" id="PTHR20986:SF16">
    <property type="entry name" value="FMRFAMIDE-LIKE NEUROPEPTIDES 7"/>
    <property type="match status" value="1"/>
</dbReference>
<keyword evidence="7" id="KW-1185">Reference proteome</keyword>
<dbReference type="GO" id="GO:0007218">
    <property type="term" value="P:neuropeptide signaling pathway"/>
    <property type="evidence" value="ECO:0007669"/>
    <property type="project" value="UniProtKB-KW"/>
</dbReference>
<protein>
    <submittedName>
        <fullName evidence="6">Uncharacterized protein</fullName>
    </submittedName>
</protein>
<evidence type="ECO:0000256" key="3">
    <source>
        <dbReference type="ARBA" id="ARBA00022525"/>
    </source>
</evidence>
<reference evidence="6" key="1">
    <citation type="submission" date="2020-08" db="EMBL/GenBank/DDBJ databases">
        <title>Multicomponent nature underlies the extraordinary mechanical properties of spider dragline silk.</title>
        <authorList>
            <person name="Kono N."/>
            <person name="Nakamura H."/>
            <person name="Mori M."/>
            <person name="Yoshida Y."/>
            <person name="Ohtoshi R."/>
            <person name="Malay A.D."/>
            <person name="Moran D.A.P."/>
            <person name="Tomita M."/>
            <person name="Numata K."/>
            <person name="Arakawa K."/>
        </authorList>
    </citation>
    <scope>NUCLEOTIDE SEQUENCE</scope>
</reference>
<evidence type="ECO:0000256" key="1">
    <source>
        <dbReference type="ARBA" id="ARBA00004613"/>
    </source>
</evidence>
<evidence type="ECO:0000313" key="6">
    <source>
        <dbReference type="EMBL" id="GFS95754.1"/>
    </source>
</evidence>
<dbReference type="Proteomes" id="UP000887013">
    <property type="component" value="Unassembled WGS sequence"/>
</dbReference>
<organism evidence="6 7">
    <name type="scientific">Nephila pilipes</name>
    <name type="common">Giant wood spider</name>
    <name type="synonym">Nephila maculata</name>
    <dbReference type="NCBI Taxonomy" id="299642"/>
    <lineage>
        <taxon>Eukaryota</taxon>
        <taxon>Metazoa</taxon>
        <taxon>Ecdysozoa</taxon>
        <taxon>Arthropoda</taxon>
        <taxon>Chelicerata</taxon>
        <taxon>Arachnida</taxon>
        <taxon>Araneae</taxon>
        <taxon>Araneomorphae</taxon>
        <taxon>Entelegynae</taxon>
        <taxon>Araneoidea</taxon>
        <taxon>Nephilidae</taxon>
        <taxon>Nephila</taxon>
    </lineage>
</organism>
<gene>
    <name evidence="6" type="ORF">NPIL_198051</name>
</gene>
<keyword evidence="3" id="KW-0964">Secreted</keyword>
<proteinExistence type="inferred from homology"/>
<dbReference type="EMBL" id="BMAW01054313">
    <property type="protein sequence ID" value="GFS95754.1"/>
    <property type="molecule type" value="Genomic_DNA"/>
</dbReference>
<evidence type="ECO:0000256" key="4">
    <source>
        <dbReference type="ARBA" id="ARBA00022815"/>
    </source>
</evidence>
<accession>A0A8X6N6H2</accession>
<dbReference type="AlphaFoldDB" id="A0A8X6N6H2"/>
<dbReference type="GO" id="GO:0005576">
    <property type="term" value="C:extracellular region"/>
    <property type="evidence" value="ECO:0007669"/>
    <property type="project" value="UniProtKB-SubCell"/>
</dbReference>